<proteinExistence type="predicted"/>
<accession>A0ACB8V0Z4</accession>
<comment type="caution">
    <text evidence="1">The sequence shown here is derived from an EMBL/GenBank/DDBJ whole genome shotgun (WGS) entry which is preliminary data.</text>
</comment>
<dbReference type="EMBL" id="JALBCA010000022">
    <property type="protein sequence ID" value="KAI2389731.1"/>
    <property type="molecule type" value="Genomic_DNA"/>
</dbReference>
<organism evidence="1">
    <name type="scientific">Ophidiomyces ophidiicola</name>
    <dbReference type="NCBI Taxonomy" id="1387563"/>
    <lineage>
        <taxon>Eukaryota</taxon>
        <taxon>Fungi</taxon>
        <taxon>Dikarya</taxon>
        <taxon>Ascomycota</taxon>
        <taxon>Pezizomycotina</taxon>
        <taxon>Eurotiomycetes</taxon>
        <taxon>Eurotiomycetidae</taxon>
        <taxon>Onygenales</taxon>
        <taxon>Onygenaceae</taxon>
        <taxon>Ophidiomyces</taxon>
    </lineage>
</organism>
<gene>
    <name evidence="1" type="ORF">LOY88_002005</name>
</gene>
<sequence>MNGFYLIQCPLCQDSVDIHRQDCFYILPVHPVNAGLFSSNDWQLQKYSVITIGDLRLSIMESYPILAYRQRSFLIHKRCHDLTGQLSPSQLRLLIDLVEPTFLNYLAPLSRYGPHGAFTATAHCSLGPVWSLSRLPQEIQDMIFEHDIGRLMFVMKTASQLLKGHKTVEAVPEHRFTETLLTLNSDMIRVHLVDIGGRTYISHISDTPNLGVPTHARIFLQLVVSALFDWILYTLVQKHISGYIVPVSVITALGFTLFSSTSIALFNAGAKISQNSSRDYMLGESNFLAIRSDEMGVIDIAFQQTHAGPKWVLNTYARPFHAKLSVIQGADTRRLRIIRDTQKCRAIVPLNRAGAEPYFSSKLMPPHGSWVDSGLPVEPRYSMSRASLRYFTRATYIPLATLESIRFQIDPLVGISNIDVNISDSYETLYFTSFRRPPRSVRFSLCERELAQQHLVQIPYLQFGVDGQWRPPIPPHWSPLQKHIHFDDPLGVWWGETFPFIPIQIGIVVSDKARLRTQQFEN</sequence>
<protein>
    <submittedName>
        <fullName evidence="1">Uncharacterized protein</fullName>
    </submittedName>
</protein>
<name>A0ACB8V0Z4_9EURO</name>
<evidence type="ECO:0000313" key="1">
    <source>
        <dbReference type="EMBL" id="KAI2389731.1"/>
    </source>
</evidence>
<reference evidence="1" key="1">
    <citation type="journal article" date="2022" name="bioRxiv">
        <title>Population genetic analysis of Ophidiomyces ophidiicola, the causative agent of snake fungal disease, indicates recent introductions to the USA.</title>
        <authorList>
            <person name="Ladner J.T."/>
            <person name="Palmer J.M."/>
            <person name="Ettinger C.L."/>
            <person name="Stajich J.E."/>
            <person name="Farrell T.M."/>
            <person name="Glorioso B.M."/>
            <person name="Lawson B."/>
            <person name="Price S.J."/>
            <person name="Stengle A.G."/>
            <person name="Grear D.A."/>
            <person name="Lorch J.M."/>
        </authorList>
    </citation>
    <scope>NUCLEOTIDE SEQUENCE</scope>
    <source>
        <strain evidence="1">NWHC 24266-5</strain>
    </source>
</reference>